<organism evidence="2 3">
    <name type="scientific">Porphyromonas catoniae ATCC 51270</name>
    <dbReference type="NCBI Taxonomy" id="887901"/>
    <lineage>
        <taxon>Bacteria</taxon>
        <taxon>Pseudomonadati</taxon>
        <taxon>Bacteroidota</taxon>
        <taxon>Bacteroidia</taxon>
        <taxon>Bacteroidales</taxon>
        <taxon>Porphyromonadaceae</taxon>
        <taxon>Porphyromonas</taxon>
    </lineage>
</organism>
<evidence type="ECO:0000256" key="1">
    <source>
        <dbReference type="SAM" id="MobiDB-lite"/>
    </source>
</evidence>
<proteinExistence type="predicted"/>
<protein>
    <submittedName>
        <fullName evidence="2">Uncharacterized protein</fullName>
    </submittedName>
</protein>
<keyword evidence="3" id="KW-1185">Reference proteome</keyword>
<accession>Z4WWK9</accession>
<reference evidence="2 3" key="1">
    <citation type="submission" date="2014-01" db="EMBL/GenBank/DDBJ databases">
        <authorList>
            <person name="Durkin A.S."/>
            <person name="McCorrison J."/>
            <person name="Torralba M."/>
            <person name="Gillis M."/>
            <person name="Haft D.H."/>
            <person name="Methe B."/>
            <person name="Sutton G."/>
            <person name="Nelson K.E."/>
        </authorList>
    </citation>
    <scope>NUCLEOTIDE SEQUENCE [LARGE SCALE GENOMIC DNA]</scope>
    <source>
        <strain evidence="2 3">ATCC 51270</strain>
    </source>
</reference>
<dbReference type="Proteomes" id="UP000023482">
    <property type="component" value="Unassembled WGS sequence"/>
</dbReference>
<gene>
    <name evidence="2" type="ORF">HMPREF0636_1196</name>
</gene>
<comment type="caution">
    <text evidence="2">The sequence shown here is derived from an EMBL/GenBank/DDBJ whole genome shotgun (WGS) entry which is preliminary data.</text>
</comment>
<evidence type="ECO:0000313" key="3">
    <source>
        <dbReference type="Proteomes" id="UP000023482"/>
    </source>
</evidence>
<evidence type="ECO:0000313" key="2">
    <source>
        <dbReference type="EMBL" id="EWC93197.1"/>
    </source>
</evidence>
<sequence>MKHTTTLPHATKGGYTQLKANPRGKVKSSVGRGSRKALSLRRVCCNVFVFLLIRLYNMPLEDEVHTLFIFISAHKAGGEES</sequence>
<dbReference type="AlphaFoldDB" id="Z4WWK9"/>
<name>Z4WWK9_9PORP</name>
<feature type="region of interest" description="Disordered" evidence="1">
    <location>
        <begin position="1"/>
        <end position="31"/>
    </location>
</feature>
<dbReference type="PATRIC" id="fig|887901.3.peg.360"/>
<dbReference type="EMBL" id="JDFF01000008">
    <property type="protein sequence ID" value="EWC93197.1"/>
    <property type="molecule type" value="Genomic_DNA"/>
</dbReference>